<protein>
    <recommendedName>
        <fullName evidence="2 6">Superoxide dismutase</fullName>
        <ecNumber evidence="2 6">1.15.1.1</ecNumber>
    </recommendedName>
</protein>
<sequence length="217" mass="25458">MLTMITVPYLNTGLPGFLTQHAVEIHVKKHHQAYIDNANKLLNGSDYEGKPITQIIQESSGALFNNVAQHYNHCFFWNCLSAKIQQIPMDLEEFFTNNFKSYDNFKAEFINKASTLFGSGWCYLYKDTKTGEFKIDQFTNANNPVKDGNIPILTVDTWEHSWYIDYENRKAEYFNKFFEHINWKFVLENYNTATGRVQKEKNLPKVEPKIKRHPQNK</sequence>
<dbReference type="Pfam" id="PF00081">
    <property type="entry name" value="Sod_Fe_N"/>
    <property type="match status" value="1"/>
</dbReference>
<dbReference type="PIRSF" id="PIRSF000349">
    <property type="entry name" value="SODismutase"/>
    <property type="match status" value="1"/>
</dbReference>
<accession>A2EGG9</accession>
<evidence type="ECO:0000259" key="7">
    <source>
        <dbReference type="Pfam" id="PF00081"/>
    </source>
</evidence>
<dbReference type="SMR" id="A2EGG9"/>
<organism evidence="9 10">
    <name type="scientific">Trichomonas vaginalis (strain ATCC PRA-98 / G3)</name>
    <dbReference type="NCBI Taxonomy" id="412133"/>
    <lineage>
        <taxon>Eukaryota</taxon>
        <taxon>Metamonada</taxon>
        <taxon>Parabasalia</taxon>
        <taxon>Trichomonadida</taxon>
        <taxon>Trichomonadidae</taxon>
        <taxon>Trichomonas</taxon>
    </lineage>
</organism>
<evidence type="ECO:0000256" key="5">
    <source>
        <dbReference type="PIRSR" id="PIRSR000349-1"/>
    </source>
</evidence>
<feature type="binding site" evidence="5">
    <location>
        <position position="156"/>
    </location>
    <ligand>
        <name>Mn(2+)</name>
        <dbReference type="ChEBI" id="CHEBI:29035"/>
    </ligand>
</feature>
<dbReference type="eggNOG" id="KOG0876">
    <property type="taxonomic scope" value="Eukaryota"/>
</dbReference>
<evidence type="ECO:0000256" key="4">
    <source>
        <dbReference type="ARBA" id="ARBA00023002"/>
    </source>
</evidence>
<dbReference type="InParanoid" id="A2EGG9"/>
<feature type="domain" description="Manganese/iron superoxide dismutase N-terminal" evidence="7">
    <location>
        <begin position="4"/>
        <end position="81"/>
    </location>
</feature>
<feature type="domain" description="Manganese/iron superoxide dismutase C-terminal" evidence="8">
    <location>
        <begin position="90"/>
        <end position="188"/>
    </location>
</feature>
<dbReference type="AlphaFoldDB" id="A2EGG9"/>
<keyword evidence="4 6" id="KW-0560">Oxidoreductase</keyword>
<dbReference type="GO" id="GO:0046872">
    <property type="term" value="F:metal ion binding"/>
    <property type="evidence" value="ECO:0007669"/>
    <property type="project" value="UniProtKB-KW"/>
</dbReference>
<dbReference type="PRINTS" id="PR01703">
    <property type="entry name" value="MNSODISMTASE"/>
</dbReference>
<dbReference type="SUPFAM" id="SSF54719">
    <property type="entry name" value="Fe,Mn superoxide dismutase (SOD), C-terminal domain"/>
    <property type="match status" value="1"/>
</dbReference>
<evidence type="ECO:0000256" key="1">
    <source>
        <dbReference type="ARBA" id="ARBA00008714"/>
    </source>
</evidence>
<evidence type="ECO:0000313" key="10">
    <source>
        <dbReference type="Proteomes" id="UP000001542"/>
    </source>
</evidence>
<proteinExistence type="inferred from homology"/>
<evidence type="ECO:0000256" key="2">
    <source>
        <dbReference type="ARBA" id="ARBA00012682"/>
    </source>
</evidence>
<dbReference type="PANTHER" id="PTHR42769">
    <property type="entry name" value="SUPEROXIDE DISMUTASE"/>
    <property type="match status" value="1"/>
</dbReference>
<dbReference type="EMBL" id="DS113382">
    <property type="protein sequence ID" value="EAY08252.1"/>
    <property type="molecule type" value="Genomic_DNA"/>
</dbReference>
<comment type="catalytic activity">
    <reaction evidence="6">
        <text>2 superoxide + 2 H(+) = H2O2 + O2</text>
        <dbReference type="Rhea" id="RHEA:20696"/>
        <dbReference type="ChEBI" id="CHEBI:15378"/>
        <dbReference type="ChEBI" id="CHEBI:15379"/>
        <dbReference type="ChEBI" id="CHEBI:16240"/>
        <dbReference type="ChEBI" id="CHEBI:18421"/>
        <dbReference type="EC" id="1.15.1.1"/>
    </reaction>
</comment>
<dbReference type="OrthoDB" id="239262at2759"/>
<dbReference type="Proteomes" id="UP000001542">
    <property type="component" value="Unassembled WGS sequence"/>
</dbReference>
<dbReference type="PANTHER" id="PTHR42769:SF3">
    <property type="entry name" value="SUPEROXIDE DISMUTASE [FE] 2, CHLOROPLASTIC"/>
    <property type="match status" value="1"/>
</dbReference>
<feature type="binding site" evidence="5">
    <location>
        <position position="160"/>
    </location>
    <ligand>
        <name>Mn(2+)</name>
        <dbReference type="ChEBI" id="CHEBI:29035"/>
    </ligand>
</feature>
<dbReference type="VEuPathDB" id="TrichDB:TVAGG3_0675560"/>
<dbReference type="InterPro" id="IPR001189">
    <property type="entry name" value="Mn/Fe_SOD"/>
</dbReference>
<evidence type="ECO:0000256" key="6">
    <source>
        <dbReference type="RuleBase" id="RU000414"/>
    </source>
</evidence>
<dbReference type="InterPro" id="IPR036314">
    <property type="entry name" value="SOD_C_sf"/>
</dbReference>
<dbReference type="EC" id="1.15.1.1" evidence="2 6"/>
<reference evidence="9" key="2">
    <citation type="journal article" date="2007" name="Science">
        <title>Draft genome sequence of the sexually transmitted pathogen Trichomonas vaginalis.</title>
        <authorList>
            <person name="Carlton J.M."/>
            <person name="Hirt R.P."/>
            <person name="Silva J.C."/>
            <person name="Delcher A.L."/>
            <person name="Schatz M."/>
            <person name="Zhao Q."/>
            <person name="Wortman J.R."/>
            <person name="Bidwell S.L."/>
            <person name="Alsmark U.C.M."/>
            <person name="Besteiro S."/>
            <person name="Sicheritz-Ponten T."/>
            <person name="Noel C.J."/>
            <person name="Dacks J.B."/>
            <person name="Foster P.G."/>
            <person name="Simillion C."/>
            <person name="Van de Peer Y."/>
            <person name="Miranda-Saavedra D."/>
            <person name="Barton G.J."/>
            <person name="Westrop G.D."/>
            <person name="Mueller S."/>
            <person name="Dessi D."/>
            <person name="Fiori P.L."/>
            <person name="Ren Q."/>
            <person name="Paulsen I."/>
            <person name="Zhang H."/>
            <person name="Bastida-Corcuera F.D."/>
            <person name="Simoes-Barbosa A."/>
            <person name="Brown M.T."/>
            <person name="Hayes R.D."/>
            <person name="Mukherjee M."/>
            <person name="Okumura C.Y."/>
            <person name="Schneider R."/>
            <person name="Smith A.J."/>
            <person name="Vanacova S."/>
            <person name="Villalvazo M."/>
            <person name="Haas B.J."/>
            <person name="Pertea M."/>
            <person name="Feldblyum T.V."/>
            <person name="Utterback T.R."/>
            <person name="Shu C.L."/>
            <person name="Osoegawa K."/>
            <person name="de Jong P.J."/>
            <person name="Hrdy I."/>
            <person name="Horvathova L."/>
            <person name="Zubacova Z."/>
            <person name="Dolezal P."/>
            <person name="Malik S.B."/>
            <person name="Logsdon J.M. Jr."/>
            <person name="Henze K."/>
            <person name="Gupta A."/>
            <person name="Wang C.C."/>
            <person name="Dunne R.L."/>
            <person name="Upcroft J.A."/>
            <person name="Upcroft P."/>
            <person name="White O."/>
            <person name="Salzberg S.L."/>
            <person name="Tang P."/>
            <person name="Chiu C.-H."/>
            <person name="Lee Y.-S."/>
            <person name="Embley T.M."/>
            <person name="Coombs G.H."/>
            <person name="Mottram J.C."/>
            <person name="Tachezy J."/>
            <person name="Fraser-Liggett C.M."/>
            <person name="Johnson P.J."/>
        </authorList>
    </citation>
    <scope>NUCLEOTIDE SEQUENCE [LARGE SCALE GENOMIC DNA]</scope>
    <source>
        <strain evidence="9">G3</strain>
    </source>
</reference>
<feature type="binding site" evidence="5">
    <location>
        <position position="73"/>
    </location>
    <ligand>
        <name>Mn(2+)</name>
        <dbReference type="ChEBI" id="CHEBI:29035"/>
    </ligand>
</feature>
<keyword evidence="3 5" id="KW-0479">Metal-binding</keyword>
<evidence type="ECO:0000259" key="8">
    <source>
        <dbReference type="Pfam" id="PF02777"/>
    </source>
</evidence>
<dbReference type="FunCoup" id="A2EGG9">
    <property type="interactions" value="256"/>
</dbReference>
<dbReference type="Gene3D" id="3.55.40.20">
    <property type="entry name" value="Iron/manganese superoxide dismutase, C-terminal domain"/>
    <property type="match status" value="1"/>
</dbReference>
<reference evidence="9" key="1">
    <citation type="submission" date="2006-10" db="EMBL/GenBank/DDBJ databases">
        <authorList>
            <person name="Amadeo P."/>
            <person name="Zhao Q."/>
            <person name="Wortman J."/>
            <person name="Fraser-Liggett C."/>
            <person name="Carlton J."/>
        </authorList>
    </citation>
    <scope>NUCLEOTIDE SEQUENCE</scope>
    <source>
        <strain evidence="9">G3</strain>
    </source>
</reference>
<evidence type="ECO:0000313" key="9">
    <source>
        <dbReference type="EMBL" id="EAY08252.1"/>
    </source>
</evidence>
<name>A2EGG9_TRIV3</name>
<dbReference type="Gene3D" id="1.10.287.990">
    <property type="entry name" value="Fe,Mn superoxide dismutase (SOD) domain"/>
    <property type="match status" value="1"/>
</dbReference>
<dbReference type="InterPro" id="IPR019831">
    <property type="entry name" value="Mn/Fe_SOD_N"/>
</dbReference>
<dbReference type="STRING" id="5722.A2EGG9"/>
<dbReference type="InterPro" id="IPR019832">
    <property type="entry name" value="Mn/Fe_SOD_C"/>
</dbReference>
<dbReference type="KEGG" id="tva:4766150"/>
<comment type="function">
    <text evidence="6">Destroys radicals which are normally produced within the cells and which are toxic to biological systems.</text>
</comment>
<dbReference type="SUPFAM" id="SSF46609">
    <property type="entry name" value="Fe,Mn superoxide dismutase (SOD), N-terminal domain"/>
    <property type="match status" value="1"/>
</dbReference>
<keyword evidence="10" id="KW-1185">Reference proteome</keyword>
<dbReference type="InterPro" id="IPR036324">
    <property type="entry name" value="Mn/Fe_SOD_N_sf"/>
</dbReference>
<dbReference type="GO" id="GO:0004784">
    <property type="term" value="F:superoxide dismutase activity"/>
    <property type="evidence" value="ECO:0007669"/>
    <property type="project" value="UniProtKB-EC"/>
</dbReference>
<gene>
    <name evidence="9" type="ORF">TVAG_404200</name>
</gene>
<dbReference type="VEuPathDB" id="TrichDB:TVAG_404200"/>
<comment type="similarity">
    <text evidence="1 6">Belongs to the iron/manganese superoxide dismutase family.</text>
</comment>
<dbReference type="Pfam" id="PF02777">
    <property type="entry name" value="Sod_Fe_C"/>
    <property type="match status" value="1"/>
</dbReference>
<feature type="binding site" evidence="5">
    <location>
        <position position="26"/>
    </location>
    <ligand>
        <name>Mn(2+)</name>
        <dbReference type="ChEBI" id="CHEBI:29035"/>
    </ligand>
</feature>
<evidence type="ECO:0000256" key="3">
    <source>
        <dbReference type="ARBA" id="ARBA00022723"/>
    </source>
</evidence>
<dbReference type="RefSeq" id="XP_001320475.1">
    <property type="nucleotide sequence ID" value="XM_001320440.1"/>
</dbReference>